<accession>A0A8J2PQC1</accession>
<dbReference type="Proteomes" id="UP000708208">
    <property type="component" value="Unassembled WGS sequence"/>
</dbReference>
<dbReference type="GO" id="GO:0007160">
    <property type="term" value="P:cell-matrix adhesion"/>
    <property type="evidence" value="ECO:0007669"/>
    <property type="project" value="TreeGrafter"/>
</dbReference>
<dbReference type="InterPro" id="IPR013517">
    <property type="entry name" value="FG-GAP"/>
</dbReference>
<feature type="chain" id="PRO_5035194112" evidence="2">
    <location>
        <begin position="23"/>
        <end position="414"/>
    </location>
</feature>
<dbReference type="AlphaFoldDB" id="A0A8J2PQC1"/>
<dbReference type="PANTHER" id="PTHR23220">
    <property type="entry name" value="INTEGRIN ALPHA"/>
    <property type="match status" value="1"/>
</dbReference>
<proteinExistence type="predicted"/>
<dbReference type="EMBL" id="CAJVCH010564432">
    <property type="protein sequence ID" value="CAG7832320.1"/>
    <property type="molecule type" value="Genomic_DNA"/>
</dbReference>
<dbReference type="GO" id="GO:0098609">
    <property type="term" value="P:cell-cell adhesion"/>
    <property type="evidence" value="ECO:0007669"/>
    <property type="project" value="TreeGrafter"/>
</dbReference>
<dbReference type="GO" id="GO:0007229">
    <property type="term" value="P:integrin-mediated signaling pathway"/>
    <property type="evidence" value="ECO:0007669"/>
    <property type="project" value="TreeGrafter"/>
</dbReference>
<keyword evidence="2" id="KW-0732">Signal</keyword>
<feature type="repeat" description="FG-GAP" evidence="1">
    <location>
        <begin position="349"/>
        <end position="409"/>
    </location>
</feature>
<dbReference type="InterPro" id="IPR013519">
    <property type="entry name" value="Int_alpha_beta-p"/>
</dbReference>
<dbReference type="GO" id="GO:0009897">
    <property type="term" value="C:external side of plasma membrane"/>
    <property type="evidence" value="ECO:0007669"/>
    <property type="project" value="TreeGrafter"/>
</dbReference>
<dbReference type="SMART" id="SM00191">
    <property type="entry name" value="Int_alpha"/>
    <property type="match status" value="3"/>
</dbReference>
<feature type="signal peptide" evidence="2">
    <location>
        <begin position="1"/>
        <end position="22"/>
    </location>
</feature>
<evidence type="ECO:0000313" key="4">
    <source>
        <dbReference type="Proteomes" id="UP000708208"/>
    </source>
</evidence>
<gene>
    <name evidence="3" type="ORF">AFUS01_LOCUS42007</name>
</gene>
<evidence type="ECO:0000313" key="3">
    <source>
        <dbReference type="EMBL" id="CAG7832320.1"/>
    </source>
</evidence>
<dbReference type="OrthoDB" id="5317514at2759"/>
<evidence type="ECO:0000256" key="1">
    <source>
        <dbReference type="PROSITE-ProRule" id="PRU00803"/>
    </source>
</evidence>
<evidence type="ECO:0000256" key="2">
    <source>
        <dbReference type="SAM" id="SignalP"/>
    </source>
</evidence>
<comment type="caution">
    <text evidence="3">The sequence shown here is derived from an EMBL/GenBank/DDBJ whole genome shotgun (WGS) entry which is preliminary data.</text>
</comment>
<dbReference type="PANTHER" id="PTHR23220:SF83">
    <property type="entry name" value="INTEGRIN ALPHA-PS3-RELATED"/>
    <property type="match status" value="1"/>
</dbReference>
<organism evidence="3 4">
    <name type="scientific">Allacma fusca</name>
    <dbReference type="NCBI Taxonomy" id="39272"/>
    <lineage>
        <taxon>Eukaryota</taxon>
        <taxon>Metazoa</taxon>
        <taxon>Ecdysozoa</taxon>
        <taxon>Arthropoda</taxon>
        <taxon>Hexapoda</taxon>
        <taxon>Collembola</taxon>
        <taxon>Symphypleona</taxon>
        <taxon>Sminthuridae</taxon>
        <taxon>Allacma</taxon>
    </lineage>
</organism>
<sequence length="414" mass="45513">MRAFHGISSLLFLIASGSISLAEEASTSVDLNFVTIIQEKLSDTSRTHFGYSTSLASGVSGSSGWVFVGAPKSNVSIAGRNPDYFEPGVIWRCHLGPNGQKCEVLHFLHELCKDQVVKENKQEKLNLGICDSILMGGSLTFENDVLVACAPNWKRERKGSTVGLRMDGACYWLKGSAALGSNLALELTQQTTANARGVLIPFKDSLYTDSNTHSWTLNKKHVLRWYFAAAGFSVHVSNKNEILIGAPTTHVDKGSMIRMDEPEYKHWSLVNLETYKDPELRKFEHFGYGITSGNYYDRHVIDYAASSPLGGASASGWDFVGVVLIVEAKSFLNSTKIPKQTDNELPLWTQKDIIKGTYFGAYFGAALESLDINNDGLDDLVVGAPFEENIGRTTSSPTRTPMKEHGCIYIYGVK</sequence>
<keyword evidence="4" id="KW-1185">Reference proteome</keyword>
<dbReference type="GO" id="GO:0008305">
    <property type="term" value="C:integrin complex"/>
    <property type="evidence" value="ECO:0007669"/>
    <property type="project" value="TreeGrafter"/>
</dbReference>
<dbReference type="PROSITE" id="PS51470">
    <property type="entry name" value="FG_GAP"/>
    <property type="match status" value="1"/>
</dbReference>
<feature type="non-terminal residue" evidence="3">
    <location>
        <position position="1"/>
    </location>
</feature>
<dbReference type="Pfam" id="PF01839">
    <property type="entry name" value="FG-GAP"/>
    <property type="match status" value="1"/>
</dbReference>
<protein>
    <submittedName>
        <fullName evidence="3">Uncharacterized protein</fullName>
    </submittedName>
</protein>
<dbReference type="GO" id="GO:0033627">
    <property type="term" value="P:cell adhesion mediated by integrin"/>
    <property type="evidence" value="ECO:0007669"/>
    <property type="project" value="TreeGrafter"/>
</dbReference>
<name>A0A8J2PQC1_9HEXA</name>
<dbReference type="GO" id="GO:0005178">
    <property type="term" value="F:integrin binding"/>
    <property type="evidence" value="ECO:0007669"/>
    <property type="project" value="TreeGrafter"/>
</dbReference>
<reference evidence="3" key="1">
    <citation type="submission" date="2021-06" db="EMBL/GenBank/DDBJ databases">
        <authorList>
            <person name="Hodson N. C."/>
            <person name="Mongue J. A."/>
            <person name="Jaron S. K."/>
        </authorList>
    </citation>
    <scope>NUCLEOTIDE SEQUENCE</scope>
</reference>